<feature type="chain" id="PRO_5015919820" evidence="1">
    <location>
        <begin position="28"/>
        <end position="443"/>
    </location>
</feature>
<dbReference type="InterPro" id="IPR012338">
    <property type="entry name" value="Beta-lactam/transpept-like"/>
</dbReference>
<dbReference type="GO" id="GO:0016787">
    <property type="term" value="F:hydrolase activity"/>
    <property type="evidence" value="ECO:0007669"/>
    <property type="project" value="UniProtKB-KW"/>
</dbReference>
<reference evidence="3 4" key="1">
    <citation type="submission" date="2017-08" db="EMBL/GenBank/DDBJ databases">
        <title>Infants hospitalized years apart are colonized by the same room-sourced microbial strains.</title>
        <authorList>
            <person name="Brooks B."/>
            <person name="Olm M.R."/>
            <person name="Firek B.A."/>
            <person name="Baker R."/>
            <person name="Thomas B.C."/>
            <person name="Morowitz M.J."/>
            <person name="Banfield J.F."/>
        </authorList>
    </citation>
    <scope>NUCLEOTIDE SEQUENCE [LARGE SCALE GENOMIC DNA]</scope>
    <source>
        <strain evidence="3">S2_018_000_R3_110</strain>
    </source>
</reference>
<comment type="caution">
    <text evidence="3">The sequence shown here is derived from an EMBL/GenBank/DDBJ whole genome shotgun (WGS) entry which is preliminary data.</text>
</comment>
<protein>
    <submittedName>
        <fullName evidence="3">Serine hydrolase</fullName>
    </submittedName>
</protein>
<accession>A0A2W4ZBY7</accession>
<dbReference type="Proteomes" id="UP000248614">
    <property type="component" value="Unassembled WGS sequence"/>
</dbReference>
<organism evidence="3 4">
    <name type="scientific">Sphingomonas hengshuiensis</name>
    <dbReference type="NCBI Taxonomy" id="1609977"/>
    <lineage>
        <taxon>Bacteria</taxon>
        <taxon>Pseudomonadati</taxon>
        <taxon>Pseudomonadota</taxon>
        <taxon>Alphaproteobacteria</taxon>
        <taxon>Sphingomonadales</taxon>
        <taxon>Sphingomonadaceae</taxon>
        <taxon>Sphingomonas</taxon>
    </lineage>
</organism>
<evidence type="ECO:0000313" key="3">
    <source>
        <dbReference type="EMBL" id="PZO79810.1"/>
    </source>
</evidence>
<keyword evidence="3" id="KW-0378">Hydrolase</keyword>
<dbReference type="InterPro" id="IPR001466">
    <property type="entry name" value="Beta-lactam-related"/>
</dbReference>
<dbReference type="PANTHER" id="PTHR43283:SF3">
    <property type="entry name" value="BETA-LACTAMASE FAMILY PROTEIN (AFU_ORTHOLOGUE AFUA_5G07500)"/>
    <property type="match status" value="1"/>
</dbReference>
<dbReference type="AlphaFoldDB" id="A0A2W4ZBY7"/>
<gene>
    <name evidence="3" type="ORF">DI632_04105</name>
</gene>
<feature type="domain" description="Beta-lactamase-related" evidence="2">
    <location>
        <begin position="49"/>
        <end position="431"/>
    </location>
</feature>
<sequence>MMNYGRMRNALALTGALLLVQPAVVWAQAAPPRAPARPATRALPATGAMVRSYVAQKKVPGMVVVVGGPDWTSANAAGRVATEATASPVTVDSLWRVYSMTKPITGMAAMMLVEDGKLKLDQPISDFIPGFKSMKVLTDPDTSLASRPATRPITVRNLLTHTAGLGYSIVTKGPLLKEYERLGIVPAAVNRQAEVAMAQARPRSLAEFADRVATLPLIAEPGTRWSYSIGLDVLGRVIEVASGMSFEQFLQTRMFGPLGMRSTYWTVPQSEKGRFATNYAWAGDNLVPVDPAATSVWLSPPSFPYGGAGLVMSAGDYDRFLHMLQNGGTLDGRRVMKPETVALGMSDLLPNGVAFGGVDGATGGQTGPKMGFGAGGSVYLETLPGRPAKGTYGWGGAAGTVGFVDPVRQLRGTVMVNYFPADRFPMRDDLVKALASDLAGPLG</sequence>
<name>A0A2W4ZBY7_9SPHN</name>
<dbReference type="Gene3D" id="3.40.710.10">
    <property type="entry name" value="DD-peptidase/beta-lactamase superfamily"/>
    <property type="match status" value="1"/>
</dbReference>
<dbReference type="SUPFAM" id="SSF56601">
    <property type="entry name" value="beta-lactamase/transpeptidase-like"/>
    <property type="match status" value="1"/>
</dbReference>
<dbReference type="PANTHER" id="PTHR43283">
    <property type="entry name" value="BETA-LACTAMASE-RELATED"/>
    <property type="match status" value="1"/>
</dbReference>
<evidence type="ECO:0000256" key="1">
    <source>
        <dbReference type="SAM" id="SignalP"/>
    </source>
</evidence>
<proteinExistence type="predicted"/>
<evidence type="ECO:0000313" key="4">
    <source>
        <dbReference type="Proteomes" id="UP000248614"/>
    </source>
</evidence>
<feature type="signal peptide" evidence="1">
    <location>
        <begin position="1"/>
        <end position="27"/>
    </location>
</feature>
<dbReference type="InterPro" id="IPR050789">
    <property type="entry name" value="Diverse_Enzym_Activities"/>
</dbReference>
<dbReference type="EMBL" id="QFNF01000006">
    <property type="protein sequence ID" value="PZO79810.1"/>
    <property type="molecule type" value="Genomic_DNA"/>
</dbReference>
<keyword evidence="1" id="KW-0732">Signal</keyword>
<evidence type="ECO:0000259" key="2">
    <source>
        <dbReference type="Pfam" id="PF00144"/>
    </source>
</evidence>
<dbReference type="Pfam" id="PF00144">
    <property type="entry name" value="Beta-lactamase"/>
    <property type="match status" value="1"/>
</dbReference>